<dbReference type="EMBL" id="LS398110">
    <property type="protein sequence ID" value="SPP93101.1"/>
    <property type="molecule type" value="Genomic_DNA"/>
</dbReference>
<evidence type="ECO:0000313" key="1">
    <source>
        <dbReference type="EMBL" id="SPP93101.1"/>
    </source>
</evidence>
<reference evidence="1 2" key="1">
    <citation type="submission" date="2018-03" db="EMBL/GenBank/DDBJ databases">
        <authorList>
            <person name="Gully D."/>
        </authorList>
    </citation>
    <scope>NUCLEOTIDE SEQUENCE [LARGE SCALE GENOMIC DNA]</scope>
    <source>
        <strain evidence="1">ORS3257</strain>
    </source>
</reference>
<name>A0A2U3PVA8_9BRAD</name>
<dbReference type="Proteomes" id="UP000246085">
    <property type="component" value="Chromosome BRAD3257"/>
</dbReference>
<accession>A0A2U3PVA8</accession>
<organism evidence="1 2">
    <name type="scientific">Bradyrhizobium vignae</name>
    <dbReference type="NCBI Taxonomy" id="1549949"/>
    <lineage>
        <taxon>Bacteria</taxon>
        <taxon>Pseudomonadati</taxon>
        <taxon>Pseudomonadota</taxon>
        <taxon>Alphaproteobacteria</taxon>
        <taxon>Hyphomicrobiales</taxon>
        <taxon>Nitrobacteraceae</taxon>
        <taxon>Bradyrhizobium</taxon>
    </lineage>
</organism>
<evidence type="ECO:0000313" key="2">
    <source>
        <dbReference type="Proteomes" id="UP000246085"/>
    </source>
</evidence>
<dbReference type="AlphaFoldDB" id="A0A2U3PVA8"/>
<gene>
    <name evidence="1" type="ORF">BRAD3257_2000</name>
</gene>
<sequence>MSQLEASWRRCSLPIWVTSGLPSERTQCRSGCQQQTCASLGGSAQLRFRYLFRMPVSVFQLPYVCICSWRVVCRSRSAPVLIRTNRALPRLLAFDASVPLSVVPLNLNSVEPGYSRQLSSYLLQMKNLPSRLLSFALLRTRLCPAELSPRSLEASSFSSVRSQQS</sequence>
<dbReference type="KEGG" id="bvz:BRAD3257_2000"/>
<proteinExistence type="predicted"/>
<protein>
    <submittedName>
        <fullName evidence="1">Uncharacterized protein</fullName>
    </submittedName>
</protein>